<dbReference type="InterPro" id="IPR029787">
    <property type="entry name" value="Nucleotide_cyclase"/>
</dbReference>
<dbReference type="InterPro" id="IPR011006">
    <property type="entry name" value="CheY-like_superfamily"/>
</dbReference>
<dbReference type="SUPFAM" id="SSF55073">
    <property type="entry name" value="Nucleotide cyclase"/>
    <property type="match status" value="1"/>
</dbReference>
<dbReference type="GO" id="GO:0000160">
    <property type="term" value="P:phosphorelay signal transduction system"/>
    <property type="evidence" value="ECO:0007669"/>
    <property type="project" value="InterPro"/>
</dbReference>
<dbReference type="GO" id="GO:0005886">
    <property type="term" value="C:plasma membrane"/>
    <property type="evidence" value="ECO:0007669"/>
    <property type="project" value="TreeGrafter"/>
</dbReference>
<evidence type="ECO:0000256" key="3">
    <source>
        <dbReference type="PROSITE-ProRule" id="PRU00169"/>
    </source>
</evidence>
<feature type="domain" description="Response regulatory" evidence="4">
    <location>
        <begin position="125"/>
        <end position="242"/>
    </location>
</feature>
<organism evidence="6">
    <name type="scientific">Thermodesulfobium narugense</name>
    <dbReference type="NCBI Taxonomy" id="184064"/>
    <lineage>
        <taxon>Bacteria</taxon>
        <taxon>Pseudomonadati</taxon>
        <taxon>Thermodesulfobiota</taxon>
        <taxon>Thermodesulfobiia</taxon>
        <taxon>Thermodesulfobiales</taxon>
        <taxon>Thermodesulfobiaceae</taxon>
        <taxon>Thermodesulfobium</taxon>
    </lineage>
</organism>
<evidence type="ECO:0000256" key="1">
    <source>
        <dbReference type="ARBA" id="ARBA00012528"/>
    </source>
</evidence>
<evidence type="ECO:0000259" key="5">
    <source>
        <dbReference type="PROSITE" id="PS50887"/>
    </source>
</evidence>
<dbReference type="CDD" id="cd01949">
    <property type="entry name" value="GGDEF"/>
    <property type="match status" value="1"/>
</dbReference>
<dbReference type="InterPro" id="IPR001789">
    <property type="entry name" value="Sig_transdc_resp-reg_receiver"/>
</dbReference>
<comment type="caution">
    <text evidence="6">The sequence shown here is derived from an EMBL/GenBank/DDBJ whole genome shotgun (WGS) entry which is preliminary data.</text>
</comment>
<evidence type="ECO:0000256" key="2">
    <source>
        <dbReference type="ARBA" id="ARBA00034247"/>
    </source>
</evidence>
<dbReference type="InterPro" id="IPR043128">
    <property type="entry name" value="Rev_trsase/Diguanyl_cyclase"/>
</dbReference>
<dbReference type="InterPro" id="IPR000160">
    <property type="entry name" value="GGDEF_dom"/>
</dbReference>
<sequence length="414" mass="47074">MFVLIYEYSRFISKYLYNAIKQETDCEPVVFSTFKELESFIKKERDNVLCAILGLVLPDGPNGEAADFCIKNKIPTIVFTSTINDDIRDTLIKKGVADYVLKDSNDNFDYVIKCVKRLYKNKNIKVLIVDDSSVARKFMEDVLSSHNLKVLSAKNSEEALLILDKNKDIRLMLVDENMPGMRGADLVNTIRKSFTKEQMAIIGISSYSNSILTVEFLKRGANDFILKPFNREEFCLRVMQNLEILEMIESQKVHATTDFLTGLYNRRFLFEAGEKLLENAKRNNLNLSLAIIDIDKFKNINDTYGHLFGDMVLKTTAKLIKNRFRAGDIVSRLGGDEFCFMGIMGDEAINIFESLRKHISSCDFSDSENSINITISVGITLKKADSVESMIKKADEMLYKCKNLGRNIVCADSL</sequence>
<dbReference type="EC" id="2.7.7.65" evidence="1"/>
<accession>A0A7C5KHS1</accession>
<gene>
    <name evidence="6" type="ORF">ENL70_05970</name>
</gene>
<proteinExistence type="predicted"/>
<dbReference type="InterPro" id="IPR050469">
    <property type="entry name" value="Diguanylate_Cyclase"/>
</dbReference>
<dbReference type="GO" id="GO:0043709">
    <property type="term" value="P:cell adhesion involved in single-species biofilm formation"/>
    <property type="evidence" value="ECO:0007669"/>
    <property type="project" value="TreeGrafter"/>
</dbReference>
<dbReference type="PROSITE" id="PS50110">
    <property type="entry name" value="RESPONSE_REGULATORY"/>
    <property type="match status" value="1"/>
</dbReference>
<dbReference type="SMART" id="SM00448">
    <property type="entry name" value="REC"/>
    <property type="match status" value="1"/>
</dbReference>
<feature type="modified residue" description="4-aspartylphosphate" evidence="3">
    <location>
        <position position="175"/>
    </location>
</feature>
<dbReference type="GO" id="GO:1902201">
    <property type="term" value="P:negative regulation of bacterial-type flagellum-dependent cell motility"/>
    <property type="evidence" value="ECO:0007669"/>
    <property type="project" value="TreeGrafter"/>
</dbReference>
<comment type="catalytic activity">
    <reaction evidence="2">
        <text>2 GTP = 3',3'-c-di-GMP + 2 diphosphate</text>
        <dbReference type="Rhea" id="RHEA:24898"/>
        <dbReference type="ChEBI" id="CHEBI:33019"/>
        <dbReference type="ChEBI" id="CHEBI:37565"/>
        <dbReference type="ChEBI" id="CHEBI:58805"/>
        <dbReference type="EC" id="2.7.7.65"/>
    </reaction>
</comment>
<dbReference type="PANTHER" id="PTHR45138:SF9">
    <property type="entry name" value="DIGUANYLATE CYCLASE DGCM-RELATED"/>
    <property type="match status" value="1"/>
</dbReference>
<dbReference type="Gene3D" id="3.40.50.2300">
    <property type="match status" value="2"/>
</dbReference>
<keyword evidence="3" id="KW-0597">Phosphoprotein</keyword>
<dbReference type="Pfam" id="PF00072">
    <property type="entry name" value="Response_reg"/>
    <property type="match status" value="1"/>
</dbReference>
<dbReference type="PANTHER" id="PTHR45138">
    <property type="entry name" value="REGULATORY COMPONENTS OF SENSORY TRANSDUCTION SYSTEM"/>
    <property type="match status" value="1"/>
</dbReference>
<dbReference type="PROSITE" id="PS50887">
    <property type="entry name" value="GGDEF"/>
    <property type="match status" value="1"/>
</dbReference>
<dbReference type="GO" id="GO:0052621">
    <property type="term" value="F:diguanylate cyclase activity"/>
    <property type="evidence" value="ECO:0007669"/>
    <property type="project" value="UniProtKB-EC"/>
</dbReference>
<feature type="domain" description="GGDEF" evidence="5">
    <location>
        <begin position="285"/>
        <end position="414"/>
    </location>
</feature>
<evidence type="ECO:0000259" key="4">
    <source>
        <dbReference type="PROSITE" id="PS50110"/>
    </source>
</evidence>
<protein>
    <recommendedName>
        <fullName evidence="1">diguanylate cyclase</fullName>
        <ecNumber evidence="1">2.7.7.65</ecNumber>
    </recommendedName>
</protein>
<reference evidence="6" key="1">
    <citation type="journal article" date="2020" name="mSystems">
        <title>Genome- and Community-Level Interaction Insights into Carbon Utilization and Element Cycling Functions of Hydrothermarchaeota in Hydrothermal Sediment.</title>
        <authorList>
            <person name="Zhou Z."/>
            <person name="Liu Y."/>
            <person name="Xu W."/>
            <person name="Pan J."/>
            <person name="Luo Z.H."/>
            <person name="Li M."/>
        </authorList>
    </citation>
    <scope>NUCLEOTIDE SEQUENCE [LARGE SCALE GENOMIC DNA]</scope>
    <source>
        <strain evidence="6">SpSt-1019</strain>
    </source>
</reference>
<dbReference type="SMART" id="SM00267">
    <property type="entry name" value="GGDEF"/>
    <property type="match status" value="1"/>
</dbReference>
<dbReference type="Pfam" id="PF00990">
    <property type="entry name" value="GGDEF"/>
    <property type="match status" value="1"/>
</dbReference>
<dbReference type="AlphaFoldDB" id="A0A7C5KHS1"/>
<dbReference type="NCBIfam" id="TIGR00254">
    <property type="entry name" value="GGDEF"/>
    <property type="match status" value="1"/>
</dbReference>
<dbReference type="SUPFAM" id="SSF52172">
    <property type="entry name" value="CheY-like"/>
    <property type="match status" value="2"/>
</dbReference>
<dbReference type="FunFam" id="3.30.70.270:FF:000001">
    <property type="entry name" value="Diguanylate cyclase domain protein"/>
    <property type="match status" value="1"/>
</dbReference>
<dbReference type="Gene3D" id="3.30.70.270">
    <property type="match status" value="1"/>
</dbReference>
<name>A0A7C5KHS1_9BACT</name>
<evidence type="ECO:0000313" key="6">
    <source>
        <dbReference type="EMBL" id="HHI66075.1"/>
    </source>
</evidence>
<dbReference type="EMBL" id="DRUY01000202">
    <property type="protein sequence ID" value="HHI66075.1"/>
    <property type="molecule type" value="Genomic_DNA"/>
</dbReference>